<feature type="transmembrane region" description="Helical" evidence="12">
    <location>
        <begin position="895"/>
        <end position="915"/>
    </location>
</feature>
<evidence type="ECO:0000256" key="5">
    <source>
        <dbReference type="ARBA" id="ARBA00022502"/>
    </source>
</evidence>
<feature type="transmembrane region" description="Helical" evidence="12">
    <location>
        <begin position="590"/>
        <end position="610"/>
    </location>
</feature>
<evidence type="ECO:0000256" key="3">
    <source>
        <dbReference type="ARBA" id="ARBA00008400"/>
    </source>
</evidence>
<reference evidence="14" key="1">
    <citation type="submission" date="2025-05" db="UniProtKB">
        <authorList>
            <consortium name="RefSeq"/>
        </authorList>
    </citation>
    <scope>NUCLEOTIDE SEQUENCE [LARGE SCALE GENOMIC DNA]</scope>
</reference>
<feature type="domain" description="GPI ethanolamine phosphate transferase 1 C-terminal" evidence="13">
    <location>
        <begin position="420"/>
        <end position="887"/>
    </location>
</feature>
<evidence type="ECO:0000313" key="14">
    <source>
        <dbReference type="Proteomes" id="UP001652582"/>
    </source>
</evidence>
<evidence type="ECO:0000256" key="7">
    <source>
        <dbReference type="ARBA" id="ARBA00022692"/>
    </source>
</evidence>
<accession>A0ABM3LTL2</accession>
<dbReference type="SUPFAM" id="SSF53649">
    <property type="entry name" value="Alkaline phosphatase-like"/>
    <property type="match status" value="1"/>
</dbReference>
<evidence type="ECO:0000256" key="2">
    <source>
        <dbReference type="ARBA" id="ARBA00004687"/>
    </source>
</evidence>
<keyword evidence="9 12" id="KW-1133">Transmembrane helix</keyword>
<dbReference type="GeneID" id="112049630"/>
<evidence type="ECO:0000313" key="15">
    <source>
        <dbReference type="RefSeq" id="XP_052742413.1"/>
    </source>
</evidence>
<feature type="transmembrane region" description="Helical" evidence="12">
    <location>
        <begin position="828"/>
        <end position="849"/>
    </location>
</feature>
<proteinExistence type="inferred from homology"/>
<feature type="transmembrane region" description="Helical" evidence="12">
    <location>
        <begin position="861"/>
        <end position="880"/>
    </location>
</feature>
<protein>
    <recommendedName>
        <fullName evidence="4 12">GPI ethanolamine phosphate transferase 1</fullName>
        <ecNumber evidence="12">2.-.-.-</ecNumber>
    </recommendedName>
</protein>
<evidence type="ECO:0000259" key="13">
    <source>
        <dbReference type="Pfam" id="PF04987"/>
    </source>
</evidence>
<dbReference type="Pfam" id="PF04987">
    <property type="entry name" value="PigN"/>
    <property type="match status" value="1"/>
</dbReference>
<keyword evidence="5 12" id="KW-0337">GPI-anchor biosynthesis</keyword>
<dbReference type="InterPro" id="IPR017852">
    <property type="entry name" value="GPI_EtnP_transferase_1_C"/>
</dbReference>
<dbReference type="Gene3D" id="3.40.720.10">
    <property type="entry name" value="Alkaline Phosphatase, subunit A"/>
    <property type="match status" value="1"/>
</dbReference>
<evidence type="ECO:0000256" key="1">
    <source>
        <dbReference type="ARBA" id="ARBA00004477"/>
    </source>
</evidence>
<evidence type="ECO:0000256" key="8">
    <source>
        <dbReference type="ARBA" id="ARBA00022824"/>
    </source>
</evidence>
<keyword evidence="6 12" id="KW-0808">Transferase</keyword>
<organism evidence="14 15">
    <name type="scientific">Bicyclus anynana</name>
    <name type="common">Squinting bush brown butterfly</name>
    <dbReference type="NCBI Taxonomy" id="110368"/>
    <lineage>
        <taxon>Eukaryota</taxon>
        <taxon>Metazoa</taxon>
        <taxon>Ecdysozoa</taxon>
        <taxon>Arthropoda</taxon>
        <taxon>Hexapoda</taxon>
        <taxon>Insecta</taxon>
        <taxon>Pterygota</taxon>
        <taxon>Neoptera</taxon>
        <taxon>Endopterygota</taxon>
        <taxon>Lepidoptera</taxon>
        <taxon>Glossata</taxon>
        <taxon>Ditrysia</taxon>
        <taxon>Papilionoidea</taxon>
        <taxon>Nymphalidae</taxon>
        <taxon>Satyrinae</taxon>
        <taxon>Satyrini</taxon>
        <taxon>Mycalesina</taxon>
        <taxon>Bicyclus</taxon>
    </lineage>
</organism>
<feature type="transmembrane region" description="Helical" evidence="12">
    <location>
        <begin position="539"/>
        <end position="558"/>
    </location>
</feature>
<name>A0ABM3LTL2_BICAN</name>
<feature type="transmembrane region" description="Helical" evidence="12">
    <location>
        <begin position="564"/>
        <end position="583"/>
    </location>
</feature>
<evidence type="ECO:0000256" key="6">
    <source>
        <dbReference type="ARBA" id="ARBA00022679"/>
    </source>
</evidence>
<evidence type="ECO:0000256" key="4">
    <source>
        <dbReference type="ARBA" id="ARBA00020831"/>
    </source>
</evidence>
<keyword evidence="10 12" id="KW-0472">Membrane</keyword>
<keyword evidence="11" id="KW-0325">Glycoprotein</keyword>
<dbReference type="RefSeq" id="XP_052742413.1">
    <property type="nucleotide sequence ID" value="XM_052886453.1"/>
</dbReference>
<comment type="pathway">
    <text evidence="2 12">Glycolipid biosynthesis; glycosylphosphatidylinositol-anchor biosynthesis.</text>
</comment>
<feature type="transmembrane region" description="Helical" evidence="12">
    <location>
        <begin position="684"/>
        <end position="702"/>
    </location>
</feature>
<feature type="transmembrane region" description="Helical" evidence="12">
    <location>
        <begin position="651"/>
        <end position="672"/>
    </location>
</feature>
<feature type="transmembrane region" description="Helical" evidence="12">
    <location>
        <begin position="505"/>
        <end position="527"/>
    </location>
</feature>
<evidence type="ECO:0000256" key="12">
    <source>
        <dbReference type="RuleBase" id="RU367138"/>
    </source>
</evidence>
<keyword evidence="8 12" id="KW-0256">Endoplasmic reticulum</keyword>
<dbReference type="PANTHER" id="PTHR12250:SF0">
    <property type="entry name" value="GPI ETHANOLAMINE PHOSPHATE TRANSFERASE 1"/>
    <property type="match status" value="1"/>
</dbReference>
<dbReference type="PANTHER" id="PTHR12250">
    <property type="entry name" value="PHOSPHATIDYLINOSITOL GLYCAN, CLASS N"/>
    <property type="match status" value="1"/>
</dbReference>
<feature type="transmembrane region" description="Helical" evidence="12">
    <location>
        <begin position="479"/>
        <end position="499"/>
    </location>
</feature>
<keyword evidence="14" id="KW-1185">Reference proteome</keyword>
<dbReference type="InterPro" id="IPR037671">
    <property type="entry name" value="PIGN_N"/>
</dbReference>
<dbReference type="GO" id="GO:0016740">
    <property type="term" value="F:transferase activity"/>
    <property type="evidence" value="ECO:0007669"/>
    <property type="project" value="UniProtKB-KW"/>
</dbReference>
<dbReference type="CDD" id="cd16020">
    <property type="entry name" value="GPI_EPT_1"/>
    <property type="match status" value="1"/>
</dbReference>
<dbReference type="InterPro" id="IPR002591">
    <property type="entry name" value="Phosphodiest/P_Trfase"/>
</dbReference>
<feature type="transmembrane region" description="Helical" evidence="12">
    <location>
        <begin position="432"/>
        <end position="452"/>
    </location>
</feature>
<comment type="function">
    <text evidence="12">Ethanolamine phosphate transferase involved in glycosylphosphatidylinositol-anchor biosynthesis. Transfers ethanolamine phosphate to the first alpha-1,4-linked mannose of the glycosylphosphatidylinositol precursor of GPI-anchor.</text>
</comment>
<comment type="subcellular location">
    <subcellularLocation>
        <location evidence="1 12">Endoplasmic reticulum membrane</location>
        <topology evidence="1 12">Multi-pass membrane protein</topology>
    </subcellularLocation>
</comment>
<feature type="transmembrane region" description="Helical" evidence="12">
    <location>
        <begin position="707"/>
        <end position="725"/>
    </location>
</feature>
<evidence type="ECO:0000256" key="9">
    <source>
        <dbReference type="ARBA" id="ARBA00022989"/>
    </source>
</evidence>
<comment type="similarity">
    <text evidence="3 12">Belongs to the PIGG/PIGN/PIGO family. PIGN subfamily.</text>
</comment>
<dbReference type="Pfam" id="PF01663">
    <property type="entry name" value="Phosphodiest"/>
    <property type="match status" value="1"/>
</dbReference>
<keyword evidence="7 12" id="KW-0812">Transmembrane</keyword>
<feature type="transmembrane region" description="Helical" evidence="12">
    <location>
        <begin position="731"/>
        <end position="749"/>
    </location>
</feature>
<dbReference type="InterPro" id="IPR017850">
    <property type="entry name" value="Alkaline_phosphatase_core_sf"/>
</dbReference>
<feature type="transmembrane region" description="Helical" evidence="12">
    <location>
        <begin position="790"/>
        <end position="808"/>
    </location>
</feature>
<reference evidence="15" key="2">
    <citation type="submission" date="2025-08" db="UniProtKB">
        <authorList>
            <consortium name="RefSeq"/>
        </authorList>
    </citation>
    <scope>IDENTIFICATION</scope>
</reference>
<evidence type="ECO:0000256" key="11">
    <source>
        <dbReference type="ARBA" id="ARBA00023180"/>
    </source>
</evidence>
<sequence>MFFIGIFVHLVFLFSIFDIYFKSPIVNNAVTYQPLHEPPADRLVLFVVDGLRAESFVNYTTMPYLRHVANNHGRWGISHTRVPTESRPGHVAIIAGFYEDPSAIAKGWKENPVDFDSVFNQSKYTWSWGTYDIVEIFTKGAVKNNIFVEKFDPYDQSFSSDKNTTLLDDWVFTKVKSFFLKAQHDNDLREKLQSKKIVFFLHLLGTDTSGHTHKPKTKNFLTTIKFVDENIKEIEQIIKDFYNDDGKTTFLMTSDHGMTDWGSHGTGDDDETKTPYVLWGAGVQTVQDNLKQLDPETVSMLLEHRYDINQADLTPLMSSFLSIPVPVNSVGQLPSGLLQMSLPNKAKAIYSNCRQMISQYNKKRLDVEASAISVLYQPFEPFDGKKVQEIISFTEKLLQDEQYEKVVKLSEEIMHLSLSGLNYYHNYYQKPLLFTVTLSFIGWIMCLLKFLIEQKMFAQTEMTRNKNYNLISTSKTADVIIKVFSVFASILLSLMIQVQGLPVQYHIYFLMPIFLWMYALTPVNLWIQTLYLLKNRRRIYLLGIEILCYTLGSMALGLALTHRWVLSVPLLGMGLWPFFAASIQSLPKWVWFAWPFGCVSLSIFSFMSVIGKDTYIELVVSAGIIWLLIHSLFIWRFLLSNSADQDAMRELIISIIQIFTLAASLQAIYVQSKRFEDHLPVSQTLQSMCWIISVLLPLIPLLYTKKFINRLLGINTAILNFYLLLSVAHEGLFMVTMILNVNCWMFIEFKLINLSNIKIDECTFEEDNSKREKHLACIDRSVSSQDFRRAFFFTLYIILAYFGTGNIASLNSFEIRWVLCFTTSFRPFIMTTLILLKTLSPFLSVACSFRAIQYLTKAPSGCLNIVVLIYSNIMGLHMLYHVRNTGSWLEIGTSISQYIIVQLITLFIVLINQIAKVLTEVEIHNSILTKLFKNRKKYV</sequence>
<dbReference type="EC" id="2.-.-.-" evidence="12"/>
<dbReference type="Proteomes" id="UP001652582">
    <property type="component" value="Chromosome 1"/>
</dbReference>
<dbReference type="InterPro" id="IPR007070">
    <property type="entry name" value="GPI_EtnP_transferase_1"/>
</dbReference>
<feature type="transmembrane region" description="Helical" evidence="12">
    <location>
        <begin position="616"/>
        <end position="639"/>
    </location>
</feature>
<evidence type="ECO:0000256" key="10">
    <source>
        <dbReference type="ARBA" id="ARBA00023136"/>
    </source>
</evidence>
<gene>
    <name evidence="15" type="primary">LOC112049630</name>
</gene>